<dbReference type="InterPro" id="IPR016032">
    <property type="entry name" value="Sig_transdc_resp-reg_C-effctor"/>
</dbReference>
<organism evidence="2 3">
    <name type="scientific">Nesterenkonia aethiopica</name>
    <dbReference type="NCBI Taxonomy" id="269144"/>
    <lineage>
        <taxon>Bacteria</taxon>
        <taxon>Bacillati</taxon>
        <taxon>Actinomycetota</taxon>
        <taxon>Actinomycetes</taxon>
        <taxon>Micrococcales</taxon>
        <taxon>Micrococcaceae</taxon>
        <taxon>Nesterenkonia</taxon>
    </lineage>
</organism>
<proteinExistence type="predicted"/>
<dbReference type="EMBL" id="BAAAVT010000011">
    <property type="protein sequence ID" value="GAA3066656.1"/>
    <property type="molecule type" value="Genomic_DNA"/>
</dbReference>
<dbReference type="InterPro" id="IPR036388">
    <property type="entry name" value="WH-like_DNA-bd_sf"/>
</dbReference>
<accession>A0ABP6LY10</accession>
<evidence type="ECO:0000313" key="2">
    <source>
        <dbReference type="EMBL" id="GAA3066656.1"/>
    </source>
</evidence>
<dbReference type="CDD" id="cd06170">
    <property type="entry name" value="LuxR_C_like"/>
    <property type="match status" value="1"/>
</dbReference>
<gene>
    <name evidence="2" type="ORF">GCM10010529_19400</name>
</gene>
<dbReference type="Gene3D" id="1.10.10.10">
    <property type="entry name" value="Winged helix-like DNA-binding domain superfamily/Winged helix DNA-binding domain"/>
    <property type="match status" value="1"/>
</dbReference>
<protein>
    <recommendedName>
        <fullName evidence="1">HTH luxR-type domain-containing protein</fullName>
    </recommendedName>
</protein>
<evidence type="ECO:0000313" key="3">
    <source>
        <dbReference type="Proteomes" id="UP001500236"/>
    </source>
</evidence>
<reference evidence="3" key="1">
    <citation type="journal article" date="2019" name="Int. J. Syst. Evol. Microbiol.">
        <title>The Global Catalogue of Microorganisms (GCM) 10K type strain sequencing project: providing services to taxonomists for standard genome sequencing and annotation.</title>
        <authorList>
            <consortium name="The Broad Institute Genomics Platform"/>
            <consortium name="The Broad Institute Genome Sequencing Center for Infectious Disease"/>
            <person name="Wu L."/>
            <person name="Ma J."/>
        </authorList>
    </citation>
    <scope>NUCLEOTIDE SEQUENCE [LARGE SCALE GENOMIC DNA]</scope>
    <source>
        <strain evidence="3">JCM 14309</strain>
    </source>
</reference>
<name>A0ABP6LY10_9MICC</name>
<comment type="caution">
    <text evidence="2">The sequence shown here is derived from an EMBL/GenBank/DDBJ whole genome shotgun (WGS) entry which is preliminary data.</text>
</comment>
<dbReference type="RefSeq" id="WP_344680859.1">
    <property type="nucleotide sequence ID" value="NZ_BAAAVT010000011.1"/>
</dbReference>
<dbReference type="PRINTS" id="PR00038">
    <property type="entry name" value="HTHLUXR"/>
</dbReference>
<dbReference type="PROSITE" id="PS50043">
    <property type="entry name" value="HTH_LUXR_2"/>
    <property type="match status" value="1"/>
</dbReference>
<dbReference type="Pfam" id="PF00196">
    <property type="entry name" value="GerE"/>
    <property type="match status" value="1"/>
</dbReference>
<feature type="domain" description="HTH luxR-type" evidence="1">
    <location>
        <begin position="420"/>
        <end position="485"/>
    </location>
</feature>
<dbReference type="SUPFAM" id="SSF46894">
    <property type="entry name" value="C-terminal effector domain of the bipartite response regulators"/>
    <property type="match status" value="1"/>
</dbReference>
<dbReference type="Proteomes" id="UP001500236">
    <property type="component" value="Unassembled WGS sequence"/>
</dbReference>
<dbReference type="InterPro" id="IPR000792">
    <property type="entry name" value="Tscrpt_reg_LuxR_C"/>
</dbReference>
<dbReference type="SMART" id="SM00421">
    <property type="entry name" value="HTH_LUXR"/>
    <property type="match status" value="1"/>
</dbReference>
<evidence type="ECO:0000259" key="1">
    <source>
        <dbReference type="PROSITE" id="PS50043"/>
    </source>
</evidence>
<sequence length="489" mass="52857">MQCRQRLERSSVAWLAGDRHGTWAALADAAELAGEDPGLRAEVEAWRSVAFVRAERQDDAEESALRALSLAEEAASAGHRADDPARRRALAHARVSLASARGLRGGSLDHVVEQAAELERLAAADVPGFEDVRSRALSNWLVLRQEVAPPEPQDCAAVVDAWTTVSRACTLARDLAVQGTVIRQAVDLGFRTGHWALGWDYARLPEAAQLPKDEQVALWSKAAMLAWERGWDDEARELGRQASRATTAVSIPWVRLYGYQGAVVAAAAGGGSIPAALVSYAQCVTPQEHATRPHRAMDTALVALESGCSPEHIRGFFRQALPDRADDARGSSGYGGVLAAVLEAALRVAEGRDPELVGVDVVPSEGWYAATLGRLGLLRARALGRQDRHTAALQELDAARRLLRSWPGRVRDAVEQEIRTMARPPRATPAQAAVLALLVEGWPNRRIADQLGLSDRTVAVHVAALLRSSGAASRTELVVHEMVRRFARQ</sequence>
<keyword evidence="3" id="KW-1185">Reference proteome</keyword>